<protein>
    <submittedName>
        <fullName evidence="1">Uncharacterized protein</fullName>
    </submittedName>
</protein>
<organism evidence="1 2">
    <name type="scientific">Irpex rosettiformis</name>
    <dbReference type="NCBI Taxonomy" id="378272"/>
    <lineage>
        <taxon>Eukaryota</taxon>
        <taxon>Fungi</taxon>
        <taxon>Dikarya</taxon>
        <taxon>Basidiomycota</taxon>
        <taxon>Agaricomycotina</taxon>
        <taxon>Agaricomycetes</taxon>
        <taxon>Polyporales</taxon>
        <taxon>Irpicaceae</taxon>
        <taxon>Irpex</taxon>
    </lineage>
</organism>
<comment type="caution">
    <text evidence="1">The sequence shown here is derived from an EMBL/GenBank/DDBJ whole genome shotgun (WGS) entry which is preliminary data.</text>
</comment>
<evidence type="ECO:0000313" key="2">
    <source>
        <dbReference type="Proteomes" id="UP001055072"/>
    </source>
</evidence>
<accession>A0ACB8TQW2</accession>
<sequence>MQFMDLPPELADNVLACVADAPDASQTLGACALVCHSWRQLAYPYLFKTMRLNFSLADASLIKESCINVKTVEQIVDFFTSSPLVGPCIRTLQLRQVLKHQAVPADTFRRILGPLRRLQRLSLYNLLLTPSAPTPPSPPLPCSLDFLEIYTGEMRVCGDYLVTSKEIHDITRVFARVDHLCLSMLPTAYREERPEDLLANDTTLVLPAVRQLSVINPSSFDLLFRALRHMPTCNLRTINFENLPARDLEHVGRFLGTLGSTLESVKLGEVWSTNPHSAGELLSAMHTLNLSSCHALDNFTFTIPFTLATNVPDAGSTPITAPHWRLSLHTFSVVREILTTVIPGWTRSVGLVLRKNSMYERYSARIGLGKGEMSWKGLDEVLVGRGGMRKDACVRVEVVCDGWTNSTMVRRREDADKAKEGEREALKACLSDVVAAGMLRF</sequence>
<reference evidence="1" key="1">
    <citation type="journal article" date="2021" name="Environ. Microbiol.">
        <title>Gene family expansions and transcriptome signatures uncover fungal adaptations to wood decay.</title>
        <authorList>
            <person name="Hage H."/>
            <person name="Miyauchi S."/>
            <person name="Viragh M."/>
            <person name="Drula E."/>
            <person name="Min B."/>
            <person name="Chaduli D."/>
            <person name="Navarro D."/>
            <person name="Favel A."/>
            <person name="Norest M."/>
            <person name="Lesage-Meessen L."/>
            <person name="Balint B."/>
            <person name="Merenyi Z."/>
            <person name="de Eugenio L."/>
            <person name="Morin E."/>
            <person name="Martinez A.T."/>
            <person name="Baldrian P."/>
            <person name="Stursova M."/>
            <person name="Martinez M.J."/>
            <person name="Novotny C."/>
            <person name="Magnuson J.K."/>
            <person name="Spatafora J.W."/>
            <person name="Maurice S."/>
            <person name="Pangilinan J."/>
            <person name="Andreopoulos W."/>
            <person name="LaButti K."/>
            <person name="Hundley H."/>
            <person name="Na H."/>
            <person name="Kuo A."/>
            <person name="Barry K."/>
            <person name="Lipzen A."/>
            <person name="Henrissat B."/>
            <person name="Riley R."/>
            <person name="Ahrendt S."/>
            <person name="Nagy L.G."/>
            <person name="Grigoriev I.V."/>
            <person name="Martin F."/>
            <person name="Rosso M.N."/>
        </authorList>
    </citation>
    <scope>NUCLEOTIDE SEQUENCE</scope>
    <source>
        <strain evidence="1">CBS 384.51</strain>
    </source>
</reference>
<evidence type="ECO:0000313" key="1">
    <source>
        <dbReference type="EMBL" id="KAI0084447.1"/>
    </source>
</evidence>
<dbReference type="EMBL" id="MU274942">
    <property type="protein sequence ID" value="KAI0084447.1"/>
    <property type="molecule type" value="Genomic_DNA"/>
</dbReference>
<gene>
    <name evidence="1" type="ORF">BDY19DRAFT_997666</name>
</gene>
<name>A0ACB8TQW2_9APHY</name>
<keyword evidence="2" id="KW-1185">Reference proteome</keyword>
<proteinExistence type="predicted"/>
<dbReference type="Proteomes" id="UP001055072">
    <property type="component" value="Unassembled WGS sequence"/>
</dbReference>